<dbReference type="GO" id="GO:0009097">
    <property type="term" value="P:isoleucine biosynthetic process"/>
    <property type="evidence" value="ECO:0007669"/>
    <property type="project" value="UniProtKB-UniRule"/>
</dbReference>
<dbReference type="InterPro" id="IPR002034">
    <property type="entry name" value="AIPM/Hcit_synth_CS"/>
</dbReference>
<dbReference type="PANTHER" id="PTHR43538">
    <property type="entry name" value="ALPHA-IPM SYNTHASE/HOMOCITRATE SYNTHASE"/>
    <property type="match status" value="1"/>
</dbReference>
<evidence type="ECO:0000256" key="1">
    <source>
        <dbReference type="ARBA" id="ARBA00004743"/>
    </source>
</evidence>
<comment type="pathway">
    <text evidence="1">Amino-acid biosynthesis; L-isoleucine biosynthesis; 2-oxobutanoate from pyruvate: step 1/3.</text>
</comment>
<evidence type="ECO:0000256" key="4">
    <source>
        <dbReference type="ARBA" id="ARBA00022624"/>
    </source>
</evidence>
<gene>
    <name evidence="11" type="ordered locus">LFE_1126</name>
</gene>
<keyword evidence="3" id="KW-0028">Amino-acid biosynthesis</keyword>
<protein>
    <recommendedName>
        <fullName evidence="8">Citramalate synthase</fullName>
        <ecNumber evidence="8">2.3.3.21</ecNumber>
    </recommendedName>
</protein>
<dbReference type="Gene3D" id="3.30.160.270">
    <property type="match status" value="1"/>
</dbReference>
<dbReference type="SUPFAM" id="SSF110921">
    <property type="entry name" value="2-isopropylmalate synthase LeuA, allosteric (dimerisation) domain"/>
    <property type="match status" value="1"/>
</dbReference>
<dbReference type="EC" id="2.3.3.21" evidence="8"/>
<dbReference type="Pfam" id="PF22617">
    <property type="entry name" value="HCS_D2"/>
    <property type="match status" value="1"/>
</dbReference>
<accession>I0ING9</accession>
<keyword evidence="5 9" id="KW-0808">Transferase</keyword>
<evidence type="ECO:0000256" key="3">
    <source>
        <dbReference type="ARBA" id="ARBA00022605"/>
    </source>
</evidence>
<feature type="domain" description="Pyruvate carboxyltransferase" evidence="10">
    <location>
        <begin position="26"/>
        <end position="291"/>
    </location>
</feature>
<dbReference type="STRING" id="1162668.LFE_1126"/>
<dbReference type="InterPro" id="IPR005675">
    <property type="entry name" value="Citramal_synthase"/>
</dbReference>
<dbReference type="eggNOG" id="COG0119">
    <property type="taxonomic scope" value="Bacteria"/>
</dbReference>
<comment type="catalytic activity">
    <reaction evidence="7">
        <text>pyruvate + acetyl-CoA + H2O = (3R)-citramalate + CoA + H(+)</text>
        <dbReference type="Rhea" id="RHEA:19045"/>
        <dbReference type="ChEBI" id="CHEBI:15361"/>
        <dbReference type="ChEBI" id="CHEBI:15377"/>
        <dbReference type="ChEBI" id="CHEBI:15378"/>
        <dbReference type="ChEBI" id="CHEBI:30934"/>
        <dbReference type="ChEBI" id="CHEBI:57287"/>
        <dbReference type="ChEBI" id="CHEBI:57288"/>
        <dbReference type="EC" id="2.3.3.21"/>
    </reaction>
</comment>
<dbReference type="RefSeq" id="WP_014449308.1">
    <property type="nucleotide sequence ID" value="NC_017094.1"/>
</dbReference>
<evidence type="ECO:0000313" key="11">
    <source>
        <dbReference type="EMBL" id="BAM06818.1"/>
    </source>
</evidence>
<dbReference type="Pfam" id="PF08502">
    <property type="entry name" value="LeuA_dimer"/>
    <property type="match status" value="1"/>
</dbReference>
<dbReference type="UniPathway" id="UPA00047">
    <property type="reaction ID" value="UER00066"/>
</dbReference>
<keyword evidence="12" id="KW-1185">Reference proteome</keyword>
<evidence type="ECO:0000256" key="7">
    <source>
        <dbReference type="ARBA" id="ARBA00048263"/>
    </source>
</evidence>
<evidence type="ECO:0000256" key="2">
    <source>
        <dbReference type="ARBA" id="ARBA00006154"/>
    </source>
</evidence>
<evidence type="ECO:0000313" key="12">
    <source>
        <dbReference type="Proteomes" id="UP000007382"/>
    </source>
</evidence>
<dbReference type="SUPFAM" id="SSF51569">
    <property type="entry name" value="Aldolase"/>
    <property type="match status" value="1"/>
</dbReference>
<comment type="similarity">
    <text evidence="2 9">Belongs to the alpha-IPM synthase/homocitrate synthase family.</text>
</comment>
<dbReference type="InterPro" id="IPR013709">
    <property type="entry name" value="2-isopropylmalate_synth_dimer"/>
</dbReference>
<name>I0ING9_LEPFC</name>
<dbReference type="GO" id="GO:0003852">
    <property type="term" value="F:2-isopropylmalate synthase activity"/>
    <property type="evidence" value="ECO:0007669"/>
    <property type="project" value="InterPro"/>
</dbReference>
<dbReference type="InterPro" id="IPR013785">
    <property type="entry name" value="Aldolase_TIM"/>
</dbReference>
<dbReference type="GO" id="GO:0043714">
    <property type="term" value="F:(R)-citramalate synthase activity"/>
    <property type="evidence" value="ECO:0007669"/>
    <property type="project" value="UniProtKB-UniRule"/>
</dbReference>
<proteinExistence type="inferred from homology"/>
<dbReference type="InterPro" id="IPR054691">
    <property type="entry name" value="LeuA/HCS_post-cat"/>
</dbReference>
<reference evidence="12" key="2">
    <citation type="submission" date="2012-03" db="EMBL/GenBank/DDBJ databases">
        <title>The complete genome sequence of the pioneer microbe on fresh volcanic deposit, Leptospirillum ferrooxidans strain C2-3.</title>
        <authorList>
            <person name="Fujimura R."/>
            <person name="Sato Y."/>
            <person name="Nishizawa T."/>
            <person name="Nanba K."/>
            <person name="Oshima K."/>
            <person name="Hattori M."/>
            <person name="Kamijo T."/>
            <person name="Ohta H."/>
        </authorList>
    </citation>
    <scope>NUCLEOTIDE SEQUENCE [LARGE SCALE GENOMIC DNA]</scope>
    <source>
        <strain evidence="12">C2-3</strain>
    </source>
</reference>
<dbReference type="PATRIC" id="fig|1162668.3.peg.1307"/>
<dbReference type="AlphaFoldDB" id="I0ING9"/>
<dbReference type="CDD" id="cd07941">
    <property type="entry name" value="DRE_TIM_LeuA3"/>
    <property type="match status" value="1"/>
</dbReference>
<dbReference type="EMBL" id="AP012342">
    <property type="protein sequence ID" value="BAM06818.1"/>
    <property type="molecule type" value="Genomic_DNA"/>
</dbReference>
<dbReference type="InterPro" id="IPR000891">
    <property type="entry name" value="PYR_CT"/>
</dbReference>
<dbReference type="PROSITE" id="PS00815">
    <property type="entry name" value="AIPM_HOMOCIT_SYNTH_1"/>
    <property type="match status" value="1"/>
</dbReference>
<evidence type="ECO:0000256" key="6">
    <source>
        <dbReference type="ARBA" id="ARBA00023304"/>
    </source>
</evidence>
<dbReference type="Gene3D" id="3.20.20.70">
    <property type="entry name" value="Aldolase class I"/>
    <property type="match status" value="1"/>
</dbReference>
<dbReference type="HOGENOM" id="CLU_022158_7_0_0"/>
<dbReference type="InterPro" id="IPR036230">
    <property type="entry name" value="LeuA_allosteric_dom_sf"/>
</dbReference>
<dbReference type="PROSITE" id="PS50991">
    <property type="entry name" value="PYR_CT"/>
    <property type="match status" value="1"/>
</dbReference>
<dbReference type="SMART" id="SM00917">
    <property type="entry name" value="LeuA_dimer"/>
    <property type="match status" value="1"/>
</dbReference>
<dbReference type="Proteomes" id="UP000007382">
    <property type="component" value="Chromosome"/>
</dbReference>
<keyword evidence="4" id="KW-0412">Isoleucine biosynthesis</keyword>
<evidence type="ECO:0000256" key="8">
    <source>
        <dbReference type="NCBIfam" id="TIGR00977"/>
    </source>
</evidence>
<dbReference type="Pfam" id="PF00682">
    <property type="entry name" value="HMGL-like"/>
    <property type="match status" value="1"/>
</dbReference>
<evidence type="ECO:0000256" key="5">
    <source>
        <dbReference type="ARBA" id="ARBA00022679"/>
    </source>
</evidence>
<sequence length="547" mass="60101">MDKNDTRQTKTGADFPVVMEGLMGPVTLYDTTLRDGSQSEDIQFTIEDKIRIAIELDLLGVDYIEGGWPGANPKDIEFFRRIREIPLSRSKMAAFGSTRKAHNKTSEDPVLKALLASETPVVTIFGKSWSLHVKEVLNVSAAKNAEMIRESVAFLKDHGREVVYDAEHFFDGYKDNPDFAIDTIKAASEAGADWVILCDTNGGTLPWELSEIFGETKKAISTPLGIHAHNDCELAVANSLGAVRLGARQIHGTINGIGERCGNANLLSVMANLSLKMGMEVSTPEALSRLKHLASLLFELQNRPLPKNLPFVGESAFAHKGGVHVHAIRKNSRAYEHIDPASVGNRQRILLSEHSGKSNLIEKARQYGISMDGESPEAEKILHRLKELEHQGFQFEGAEASFELLMRAAMGTMQPFFTIEFFHILMDQQSSRQGGLSEATMRIRVGESHEHTAALGNGPVNALDLVLRKALTPFYPEVSEIRLVDYKVRVLTGDRGTSSGVRVLIQSGVGSQLWGTVGVSENVISASLMALKDSIDYWLLKSGVKPK</sequence>
<evidence type="ECO:0000259" key="10">
    <source>
        <dbReference type="PROSITE" id="PS50991"/>
    </source>
</evidence>
<organism evidence="11 12">
    <name type="scientific">Leptospirillum ferrooxidans (strain C2-3)</name>
    <dbReference type="NCBI Taxonomy" id="1162668"/>
    <lineage>
        <taxon>Bacteria</taxon>
        <taxon>Pseudomonadati</taxon>
        <taxon>Nitrospirota</taxon>
        <taxon>Nitrospiria</taxon>
        <taxon>Nitrospirales</taxon>
        <taxon>Nitrospiraceae</taxon>
        <taxon>Leptospirillum</taxon>
    </lineage>
</organism>
<dbReference type="GO" id="GO:0009098">
    <property type="term" value="P:L-leucine biosynthetic process"/>
    <property type="evidence" value="ECO:0007669"/>
    <property type="project" value="InterPro"/>
</dbReference>
<reference evidence="11 12" key="1">
    <citation type="journal article" date="2012" name="J. Bacteriol.">
        <title>Complete Genome Sequence of Leptospirillum ferrooxidans Strain C2-3, Isolated from a Fresh Volcanic Ash Deposit on the Island of Miyake, Japan.</title>
        <authorList>
            <person name="Fujimura R."/>
            <person name="Sato Y."/>
            <person name="Nishizawa T."/>
            <person name="Oshima K."/>
            <person name="Kim S.-W."/>
            <person name="Hattori M."/>
            <person name="Kamijo T."/>
            <person name="Ohta H."/>
        </authorList>
    </citation>
    <scope>NUCLEOTIDE SEQUENCE [LARGE SCALE GENOMIC DNA]</scope>
    <source>
        <strain evidence="11 12">C2-3</strain>
    </source>
</reference>
<dbReference type="NCBIfam" id="TIGR00977">
    <property type="entry name" value="citramal_synth"/>
    <property type="match status" value="1"/>
</dbReference>
<dbReference type="PANTHER" id="PTHR43538:SF1">
    <property type="entry name" value="(R)-CITRAMALATE SYNTHASE"/>
    <property type="match status" value="1"/>
</dbReference>
<evidence type="ECO:0000256" key="9">
    <source>
        <dbReference type="RuleBase" id="RU003523"/>
    </source>
</evidence>
<keyword evidence="6" id="KW-0100">Branched-chain amino acid biosynthesis</keyword>
<dbReference type="KEGG" id="lfc:LFE_1126"/>
<dbReference type="Gene3D" id="1.10.238.260">
    <property type="match status" value="1"/>
</dbReference>